<reference evidence="5 6" key="1">
    <citation type="submission" date="2016-10" db="EMBL/GenBank/DDBJ databases">
        <authorList>
            <person name="de Groot N.N."/>
        </authorList>
    </citation>
    <scope>NUCLEOTIDE SEQUENCE [LARGE SCALE GENOMIC DNA]</scope>
    <source>
        <strain evidence="5 6">DSM 21650</strain>
    </source>
</reference>
<evidence type="ECO:0000256" key="2">
    <source>
        <dbReference type="ARBA" id="ARBA00022741"/>
    </source>
</evidence>
<accession>A0A1H3S886</accession>
<evidence type="ECO:0000313" key="5">
    <source>
        <dbReference type="EMBL" id="SDZ33818.1"/>
    </source>
</evidence>
<proteinExistence type="predicted"/>
<dbReference type="Pfam" id="PF00005">
    <property type="entry name" value="ABC_tran"/>
    <property type="match status" value="1"/>
</dbReference>
<keyword evidence="3 5" id="KW-0067">ATP-binding</keyword>
<dbReference type="PROSITE" id="PS00211">
    <property type="entry name" value="ABC_TRANSPORTER_1"/>
    <property type="match status" value="1"/>
</dbReference>
<dbReference type="InterPro" id="IPR005670">
    <property type="entry name" value="PstB-like"/>
</dbReference>
<dbReference type="InterPro" id="IPR027417">
    <property type="entry name" value="P-loop_NTPase"/>
</dbReference>
<dbReference type="AlphaFoldDB" id="A0A1H3S886"/>
<protein>
    <submittedName>
        <fullName evidence="5">Phosphate ABC transporter ATP-binding protein, PhoT family</fullName>
    </submittedName>
</protein>
<dbReference type="InterPro" id="IPR017871">
    <property type="entry name" value="ABC_transporter-like_CS"/>
</dbReference>
<keyword evidence="6" id="KW-1185">Reference proteome</keyword>
<sequence>MDIIELDSLNAYYGDKKILNNINMKIKKNKITAIIGPSGCGKSTLLSVLNRMLEENGGSTRGNIAFKGKDISSYDKEEIRKKIGIVFQKPTPFPMSIYKNLTYAPIYYGTRDKKKLEEIVQDKLKVSGLFEEVKQDLGMSALKLSGGQQQRLCIARALTVDPEVLLLDEPCSALDIKNTAHIEEMLLRLSQEYTIIIVTHNLSQAKRISDYTAFILDGELIEYDETEKIFNNPEDNRTKEYIEGIYG</sequence>
<dbReference type="Gene3D" id="3.40.50.300">
    <property type="entry name" value="P-loop containing nucleotide triphosphate hydrolases"/>
    <property type="match status" value="1"/>
</dbReference>
<evidence type="ECO:0000259" key="4">
    <source>
        <dbReference type="PROSITE" id="PS50893"/>
    </source>
</evidence>
<evidence type="ECO:0000256" key="3">
    <source>
        <dbReference type="ARBA" id="ARBA00022840"/>
    </source>
</evidence>
<name>A0A1H3S886_9FIRM</name>
<dbReference type="Proteomes" id="UP000198625">
    <property type="component" value="Unassembled WGS sequence"/>
</dbReference>
<dbReference type="PANTHER" id="PTHR43423">
    <property type="entry name" value="ABC TRANSPORTER I FAMILY MEMBER 17"/>
    <property type="match status" value="1"/>
</dbReference>
<dbReference type="PROSITE" id="PS50893">
    <property type="entry name" value="ABC_TRANSPORTER_2"/>
    <property type="match status" value="1"/>
</dbReference>
<keyword evidence="1" id="KW-0813">Transport</keyword>
<dbReference type="GO" id="GO:0005315">
    <property type="term" value="F:phosphate transmembrane transporter activity"/>
    <property type="evidence" value="ECO:0007669"/>
    <property type="project" value="InterPro"/>
</dbReference>
<organism evidence="5 6">
    <name type="scientific">Proteiniborus ethanoligenes</name>
    <dbReference type="NCBI Taxonomy" id="415015"/>
    <lineage>
        <taxon>Bacteria</taxon>
        <taxon>Bacillati</taxon>
        <taxon>Bacillota</taxon>
        <taxon>Clostridia</taxon>
        <taxon>Eubacteriales</taxon>
        <taxon>Proteiniborus</taxon>
    </lineage>
</organism>
<feature type="domain" description="ABC transporter" evidence="4">
    <location>
        <begin position="4"/>
        <end position="242"/>
    </location>
</feature>
<dbReference type="SMART" id="SM00382">
    <property type="entry name" value="AAA"/>
    <property type="match status" value="1"/>
</dbReference>
<evidence type="ECO:0000256" key="1">
    <source>
        <dbReference type="ARBA" id="ARBA00022448"/>
    </source>
</evidence>
<dbReference type="GO" id="GO:0016887">
    <property type="term" value="F:ATP hydrolysis activity"/>
    <property type="evidence" value="ECO:0007669"/>
    <property type="project" value="InterPro"/>
</dbReference>
<dbReference type="PANTHER" id="PTHR43423:SF1">
    <property type="entry name" value="ABC TRANSPORTER I FAMILY MEMBER 17"/>
    <property type="match status" value="1"/>
</dbReference>
<dbReference type="InterPro" id="IPR003439">
    <property type="entry name" value="ABC_transporter-like_ATP-bd"/>
</dbReference>
<keyword evidence="2" id="KW-0547">Nucleotide-binding</keyword>
<gene>
    <name evidence="5" type="ORF">SAMN05660462_02753</name>
</gene>
<dbReference type="GO" id="GO:0005524">
    <property type="term" value="F:ATP binding"/>
    <property type="evidence" value="ECO:0007669"/>
    <property type="project" value="UniProtKB-KW"/>
</dbReference>
<dbReference type="GO" id="GO:0035435">
    <property type="term" value="P:phosphate ion transmembrane transport"/>
    <property type="evidence" value="ECO:0007669"/>
    <property type="project" value="InterPro"/>
</dbReference>
<dbReference type="OrthoDB" id="9804199at2"/>
<dbReference type="GO" id="GO:0016020">
    <property type="term" value="C:membrane"/>
    <property type="evidence" value="ECO:0007669"/>
    <property type="project" value="InterPro"/>
</dbReference>
<dbReference type="STRING" id="415015.SAMN05660462_02753"/>
<dbReference type="EMBL" id="FNQE01000038">
    <property type="protein sequence ID" value="SDZ33818.1"/>
    <property type="molecule type" value="Genomic_DNA"/>
</dbReference>
<dbReference type="SUPFAM" id="SSF52540">
    <property type="entry name" value="P-loop containing nucleoside triphosphate hydrolases"/>
    <property type="match status" value="1"/>
</dbReference>
<dbReference type="RefSeq" id="WP_091732493.1">
    <property type="nucleotide sequence ID" value="NZ_FNQE01000038.1"/>
</dbReference>
<dbReference type="InterPro" id="IPR003593">
    <property type="entry name" value="AAA+_ATPase"/>
</dbReference>
<dbReference type="CDD" id="cd03260">
    <property type="entry name" value="ABC_PstB_phosphate_transporter"/>
    <property type="match status" value="1"/>
</dbReference>
<evidence type="ECO:0000313" key="6">
    <source>
        <dbReference type="Proteomes" id="UP000198625"/>
    </source>
</evidence>